<reference evidence="1" key="2">
    <citation type="submission" date="2020-03" db="EMBL/GenBank/DDBJ databases">
        <authorList>
            <person name="Fu F.-F."/>
            <person name="Chen J."/>
        </authorList>
    </citation>
    <scope>NUCLEOTIDE SEQUENCE</scope>
    <source>
        <strain evidence="1">Lc1</strain>
    </source>
</reference>
<dbReference type="GeneID" id="69013422"/>
<accession>A0A8H4CJW5</accession>
<keyword evidence="2" id="KW-1185">Reference proteome</keyword>
<name>A0A8H4CJW5_COLGL</name>
<gene>
    <name evidence="1" type="ORF">GCG54_00006273</name>
</gene>
<dbReference type="Proteomes" id="UP000613401">
    <property type="component" value="Unassembled WGS sequence"/>
</dbReference>
<reference evidence="1" key="1">
    <citation type="journal article" date="2020" name="Phytopathology">
        <title>Genome sequence and comparative analysis of Colletotrichum gloeosporioides isolated from Liriodendron leaves.</title>
        <authorList>
            <person name="Fu F.F."/>
            <person name="Hao Z."/>
            <person name="Wang P."/>
            <person name="Lu Y."/>
            <person name="Xue L.J."/>
            <person name="Wei G."/>
            <person name="Tian Y."/>
            <person name="Baishi H."/>
            <person name="Xu H."/>
            <person name="Shi J."/>
            <person name="Cheng T."/>
            <person name="Wang G."/>
            <person name="Yi Y."/>
            <person name="Chen J."/>
        </authorList>
    </citation>
    <scope>NUCLEOTIDE SEQUENCE</scope>
    <source>
        <strain evidence="1">Lc1</strain>
    </source>
</reference>
<protein>
    <submittedName>
        <fullName evidence="1">Uncharacterized protein</fullName>
    </submittedName>
</protein>
<evidence type="ECO:0000313" key="2">
    <source>
        <dbReference type="Proteomes" id="UP000613401"/>
    </source>
</evidence>
<sequence length="196" mass="22320">MKRSLPSAMISITRHGATWPNQSIQTDSSEHRTLIITRTVGRTRESTINLPSLLVIAWATDNKEYAGVRRPAPAPTFEHYSEMKALTPQTAHRLFDFSMSCPSITAEGIIVLLLHFCWIPLPPNSRDTPGHHGLPYSTLLPFDFAPSTDFFFFTVPNHDTTHIRLGGHTHRTTQYTAFLRFFQRVSRLWERVDGFA</sequence>
<proteinExistence type="predicted"/>
<dbReference type="RefSeq" id="XP_045264489.1">
    <property type="nucleotide sequence ID" value="XM_045406282.1"/>
</dbReference>
<dbReference type="EMBL" id="WVTB01000044">
    <property type="protein sequence ID" value="KAF3805330.1"/>
    <property type="molecule type" value="Genomic_DNA"/>
</dbReference>
<organism evidence="1 2">
    <name type="scientific">Colletotrichum gloeosporioides</name>
    <name type="common">Anthracnose fungus</name>
    <name type="synonym">Glomerella cingulata</name>
    <dbReference type="NCBI Taxonomy" id="474922"/>
    <lineage>
        <taxon>Eukaryota</taxon>
        <taxon>Fungi</taxon>
        <taxon>Dikarya</taxon>
        <taxon>Ascomycota</taxon>
        <taxon>Pezizomycotina</taxon>
        <taxon>Sordariomycetes</taxon>
        <taxon>Hypocreomycetidae</taxon>
        <taxon>Glomerellales</taxon>
        <taxon>Glomerellaceae</taxon>
        <taxon>Colletotrichum</taxon>
        <taxon>Colletotrichum gloeosporioides species complex</taxon>
    </lineage>
</organism>
<evidence type="ECO:0000313" key="1">
    <source>
        <dbReference type="EMBL" id="KAF3805330.1"/>
    </source>
</evidence>
<dbReference type="AlphaFoldDB" id="A0A8H4CJW5"/>
<comment type="caution">
    <text evidence="1">The sequence shown here is derived from an EMBL/GenBank/DDBJ whole genome shotgun (WGS) entry which is preliminary data.</text>
</comment>